<gene>
    <name evidence="1" type="ORF">PCOR1329_LOCUS79059</name>
</gene>
<dbReference type="InterPro" id="IPR036157">
    <property type="entry name" value="dUTPase-like_sf"/>
</dbReference>
<sequence>VQTVFKPIVKLSSPDCRLWTAMSNMRGAGVAAAERQAEFPMLEWLYHDNVVQDRDGHGYVNENGLRSQLWTQSPLKQNQDTVSNRTRRVDGCAHDCLNANNEPLEKPYKLDSNIQLKKTIRRCPGHGVQRHAVIEGSVPGSSSKTAALTTMYTRTMCRALISDITSFARKFTCALMLATLVYSNIDIHHGSPNTEAERVQLLHPKATAPQLGSDGAAAHDITTITDDFLEDNGMYFIPGSSWHYKQVPLASCGIGDRIAQLMIVQTQTPPVKIRDHIDEDETERGKNGCGSTANGTVQMKVAYDRLRRAKVDDFTMNIHEQLKNLDQIWLARILADLAGQHTGILTAPNTQQQLNLGDDTDGTT</sequence>
<evidence type="ECO:0000313" key="2">
    <source>
        <dbReference type="Proteomes" id="UP001189429"/>
    </source>
</evidence>
<dbReference type="Gene3D" id="2.70.40.10">
    <property type="match status" value="1"/>
</dbReference>
<evidence type="ECO:0000313" key="1">
    <source>
        <dbReference type="EMBL" id="CAK0902456.1"/>
    </source>
</evidence>
<name>A0ABN9XR80_9DINO</name>
<organism evidence="1 2">
    <name type="scientific">Prorocentrum cordatum</name>
    <dbReference type="NCBI Taxonomy" id="2364126"/>
    <lineage>
        <taxon>Eukaryota</taxon>
        <taxon>Sar</taxon>
        <taxon>Alveolata</taxon>
        <taxon>Dinophyceae</taxon>
        <taxon>Prorocentrales</taxon>
        <taxon>Prorocentraceae</taxon>
        <taxon>Prorocentrum</taxon>
    </lineage>
</organism>
<dbReference type="SUPFAM" id="SSF51283">
    <property type="entry name" value="dUTPase-like"/>
    <property type="match status" value="1"/>
</dbReference>
<keyword evidence="2" id="KW-1185">Reference proteome</keyword>
<protein>
    <submittedName>
        <fullName evidence="1">Uncharacterized protein</fullName>
    </submittedName>
</protein>
<feature type="non-terminal residue" evidence="1">
    <location>
        <position position="364"/>
    </location>
</feature>
<proteinExistence type="predicted"/>
<reference evidence="1" key="1">
    <citation type="submission" date="2023-10" db="EMBL/GenBank/DDBJ databases">
        <authorList>
            <person name="Chen Y."/>
            <person name="Shah S."/>
            <person name="Dougan E. K."/>
            <person name="Thang M."/>
            <person name="Chan C."/>
        </authorList>
    </citation>
    <scope>NUCLEOTIDE SEQUENCE [LARGE SCALE GENOMIC DNA]</scope>
</reference>
<dbReference type="Proteomes" id="UP001189429">
    <property type="component" value="Unassembled WGS sequence"/>
</dbReference>
<feature type="non-terminal residue" evidence="1">
    <location>
        <position position="1"/>
    </location>
</feature>
<accession>A0ABN9XR80</accession>
<comment type="caution">
    <text evidence="1">The sequence shown here is derived from an EMBL/GenBank/DDBJ whole genome shotgun (WGS) entry which is preliminary data.</text>
</comment>
<dbReference type="EMBL" id="CAUYUJ010021071">
    <property type="protein sequence ID" value="CAK0902456.1"/>
    <property type="molecule type" value="Genomic_DNA"/>
</dbReference>